<dbReference type="InterPro" id="IPR029055">
    <property type="entry name" value="Ntn_hydrolases_N"/>
</dbReference>
<evidence type="ECO:0000256" key="6">
    <source>
        <dbReference type="PIRSR" id="PIRSR001589-1"/>
    </source>
</evidence>
<dbReference type="GO" id="GO:0006529">
    <property type="term" value="P:asparagine biosynthetic process"/>
    <property type="evidence" value="ECO:0007669"/>
    <property type="project" value="UniProtKB-KW"/>
</dbReference>
<dbReference type="InterPro" id="IPR006426">
    <property type="entry name" value="Asn_synth_AEB"/>
</dbReference>
<protein>
    <recommendedName>
        <fullName evidence="8">Glutamine amidotransferase type-2 domain-containing protein</fullName>
    </recommendedName>
</protein>
<dbReference type="Pfam" id="PF13537">
    <property type="entry name" value="GATase_7"/>
    <property type="match status" value="1"/>
</dbReference>
<dbReference type="CDD" id="cd01991">
    <property type="entry name" value="Asn_synthase_B_C"/>
    <property type="match status" value="1"/>
</dbReference>
<evidence type="ECO:0000313" key="10">
    <source>
        <dbReference type="Proteomes" id="UP000078561"/>
    </source>
</evidence>
<dbReference type="PANTHER" id="PTHR43284">
    <property type="entry name" value="ASPARAGINE SYNTHETASE (GLUTAMINE-HYDROLYZING)"/>
    <property type="match status" value="1"/>
</dbReference>
<evidence type="ECO:0000256" key="3">
    <source>
        <dbReference type="ARBA" id="ARBA00022840"/>
    </source>
</evidence>
<keyword evidence="6" id="KW-0061">Asparagine biosynthesis</keyword>
<dbReference type="EMBL" id="LT554419">
    <property type="protein sequence ID" value="SAM05129.1"/>
    <property type="molecule type" value="Genomic_DNA"/>
</dbReference>
<dbReference type="NCBIfam" id="TIGR01536">
    <property type="entry name" value="asn_synth_AEB"/>
    <property type="match status" value="1"/>
</dbReference>
<dbReference type="InParanoid" id="A0A163MHX2"/>
<keyword evidence="4 6" id="KW-0315">Glutamine amidotransferase</keyword>
<accession>A0A163MHX2</accession>
<dbReference type="SUPFAM" id="SSF52402">
    <property type="entry name" value="Adenine nucleotide alpha hydrolases-like"/>
    <property type="match status" value="1"/>
</dbReference>
<evidence type="ECO:0000256" key="7">
    <source>
        <dbReference type="PIRSR" id="PIRSR001589-2"/>
    </source>
</evidence>
<proteinExistence type="inferred from homology"/>
<dbReference type="GO" id="GO:0005524">
    <property type="term" value="F:ATP binding"/>
    <property type="evidence" value="ECO:0007669"/>
    <property type="project" value="UniProtKB-KW"/>
</dbReference>
<dbReference type="GO" id="GO:0005829">
    <property type="term" value="C:cytosol"/>
    <property type="evidence" value="ECO:0007669"/>
    <property type="project" value="TreeGrafter"/>
</dbReference>
<dbReference type="Pfam" id="PF00733">
    <property type="entry name" value="Asn_synthase"/>
    <property type="match status" value="1"/>
</dbReference>
<dbReference type="InterPro" id="IPR033738">
    <property type="entry name" value="AsnB_N"/>
</dbReference>
<dbReference type="GO" id="GO:0004066">
    <property type="term" value="F:asparagine synthase (glutamine-hydrolyzing) activity"/>
    <property type="evidence" value="ECO:0007669"/>
    <property type="project" value="InterPro"/>
</dbReference>
<dbReference type="Gene3D" id="3.40.50.620">
    <property type="entry name" value="HUPs"/>
    <property type="match status" value="2"/>
</dbReference>
<comment type="similarity">
    <text evidence="1">Belongs to the asparagine synthetase family.</text>
</comment>
<evidence type="ECO:0000256" key="5">
    <source>
        <dbReference type="PIRNR" id="PIRNR001589"/>
    </source>
</evidence>
<keyword evidence="6" id="KW-0028">Amino-acid biosynthesis</keyword>
<dbReference type="InterPro" id="IPR051786">
    <property type="entry name" value="ASN_synthetase/amidase"/>
</dbReference>
<evidence type="ECO:0000259" key="8">
    <source>
        <dbReference type="PROSITE" id="PS51278"/>
    </source>
</evidence>
<evidence type="ECO:0000256" key="4">
    <source>
        <dbReference type="ARBA" id="ARBA00022962"/>
    </source>
</evidence>
<dbReference type="AlphaFoldDB" id="A0A163MHX2"/>
<dbReference type="InterPro" id="IPR017932">
    <property type="entry name" value="GATase_2_dom"/>
</dbReference>
<sequence length="663" mass="74520">MCGFTAYLHSSSVPKNRDGQFPVLDLEDSLTLIHHRGPDGRGTYYSPDGRCGLGHVRLSIIDLEGGQQPLHSQCGKIHAVVNGELYDHDRLTRELQEKGHQFKSHSDSEMAVHFYEDYDTDFVDHLRGEFATAIWDERKGRLLVVRDRYGIKPVYYTTINGTFMAASEIKAFLAFGWKPEWDIDSIVHHGAASDHRTCFKGVYKLPPAHYLTVSSSGSVAIKEYWDLEFGNKDEEDRRTVEEMIEGVRERLIESIRLRLRADVPIGIFLSGGLDSSSIAGVATHLLKQNDPKAKLDAFSVSFTGGQEYDEGEIAERTAAFCGANFHKVSVTSQDMMDNFADTVWHVEQPIFMLSSVAQYLLAKHCHEAGIKVILTGQGSDEHFIGYEYLHHAYLLSPDNATPGGFGKPTEDTRKKLLKEYSGNQIVMGHPIDTVKKSTTAHRLNNVVMQDGYNGMLNCPPDMYLDHALQNGTPDSGSAMLEAVSGAARHKARKYWHPVHASLYLGNRIFLPNILLNHYGDRIELAFALEGRPPYLDHELCQYVNSLPPSVKLRGDGEKLNEKWILKEAMKPFITEEIYKRTKRPFVAPPVALTAEKAAPYKTIIDKHLSKEKVDRLGWANWSFIEKQRDHFLETADKNSAKVMLIIISYIIIGETFGVATATP</sequence>
<feature type="active site" description="For GATase activity" evidence="6">
    <location>
        <position position="2"/>
    </location>
</feature>
<dbReference type="PIRSF" id="PIRSF001589">
    <property type="entry name" value="Asn_synthetase_glu-h"/>
    <property type="match status" value="1"/>
</dbReference>
<evidence type="ECO:0000313" key="9">
    <source>
        <dbReference type="EMBL" id="SAM05129.1"/>
    </source>
</evidence>
<feature type="binding site" evidence="7">
    <location>
        <position position="107"/>
    </location>
    <ligand>
        <name>L-glutamine</name>
        <dbReference type="ChEBI" id="CHEBI:58359"/>
    </ligand>
</feature>
<dbReference type="PROSITE" id="PS51278">
    <property type="entry name" value="GATASE_TYPE_2"/>
    <property type="match status" value="1"/>
</dbReference>
<keyword evidence="2 5" id="KW-0547">Nucleotide-binding</keyword>
<dbReference type="CDD" id="cd00712">
    <property type="entry name" value="AsnB"/>
    <property type="match status" value="1"/>
</dbReference>
<dbReference type="Gene3D" id="3.60.20.10">
    <property type="entry name" value="Glutamine Phosphoribosylpyrophosphate, subunit 1, domain 1"/>
    <property type="match status" value="1"/>
</dbReference>
<dbReference type="Proteomes" id="UP000078561">
    <property type="component" value="Unassembled WGS sequence"/>
</dbReference>
<evidence type="ECO:0000256" key="2">
    <source>
        <dbReference type="ARBA" id="ARBA00022741"/>
    </source>
</evidence>
<evidence type="ECO:0000256" key="1">
    <source>
        <dbReference type="ARBA" id="ARBA00005752"/>
    </source>
</evidence>
<dbReference type="STRING" id="4829.A0A163MHX2"/>
<dbReference type="OrthoDB" id="409189at2759"/>
<dbReference type="InterPro" id="IPR001962">
    <property type="entry name" value="Asn_synthase"/>
</dbReference>
<name>A0A163MHX2_ABSGL</name>
<gene>
    <name evidence="9" type="primary">ABSGL_10995.1 scaffold 12038</name>
</gene>
<dbReference type="OMA" id="WLGANCH"/>
<dbReference type="InterPro" id="IPR014729">
    <property type="entry name" value="Rossmann-like_a/b/a_fold"/>
</dbReference>
<reference evidence="9" key="1">
    <citation type="submission" date="2016-04" db="EMBL/GenBank/DDBJ databases">
        <authorList>
            <person name="Evans L.H."/>
            <person name="Alamgir A."/>
            <person name="Owens N."/>
            <person name="Weber N.D."/>
            <person name="Virtaneva K."/>
            <person name="Barbian K."/>
            <person name="Babar A."/>
            <person name="Rosenke K."/>
        </authorList>
    </citation>
    <scope>NUCLEOTIDE SEQUENCE [LARGE SCALE GENOMIC DNA]</scope>
    <source>
        <strain evidence="9">CBS 101.48</strain>
    </source>
</reference>
<organism evidence="9">
    <name type="scientific">Absidia glauca</name>
    <name type="common">Pin mould</name>
    <dbReference type="NCBI Taxonomy" id="4829"/>
    <lineage>
        <taxon>Eukaryota</taxon>
        <taxon>Fungi</taxon>
        <taxon>Fungi incertae sedis</taxon>
        <taxon>Mucoromycota</taxon>
        <taxon>Mucoromycotina</taxon>
        <taxon>Mucoromycetes</taxon>
        <taxon>Mucorales</taxon>
        <taxon>Cunninghamellaceae</taxon>
        <taxon>Absidia</taxon>
    </lineage>
</organism>
<keyword evidence="10" id="KW-1185">Reference proteome</keyword>
<feature type="binding site" evidence="7">
    <location>
        <position position="300"/>
    </location>
    <ligand>
        <name>ATP</name>
        <dbReference type="ChEBI" id="CHEBI:30616"/>
    </ligand>
</feature>
<dbReference type="PANTHER" id="PTHR43284:SF1">
    <property type="entry name" value="ASPARAGINE SYNTHETASE"/>
    <property type="match status" value="1"/>
</dbReference>
<feature type="domain" description="Glutamine amidotransferase type-2" evidence="8">
    <location>
        <begin position="2"/>
        <end position="216"/>
    </location>
</feature>
<dbReference type="SUPFAM" id="SSF56235">
    <property type="entry name" value="N-terminal nucleophile aminohydrolases (Ntn hydrolases)"/>
    <property type="match status" value="1"/>
</dbReference>
<keyword evidence="3 5" id="KW-0067">ATP-binding</keyword>